<comment type="function">
    <text evidence="4">Reversible hydration of carbon dioxide.</text>
</comment>
<dbReference type="PROSITE" id="PS51144">
    <property type="entry name" value="ALPHA_CA_2"/>
    <property type="match status" value="1"/>
</dbReference>
<name>A0AAW1UQC5_9CUCU</name>
<proteinExistence type="inferred from homology"/>
<dbReference type="Pfam" id="PF00194">
    <property type="entry name" value="Carb_anhydrase"/>
    <property type="match status" value="1"/>
</dbReference>
<gene>
    <name evidence="7" type="ORF">WA026_019696</name>
</gene>
<dbReference type="GO" id="GO:0004089">
    <property type="term" value="F:carbonate dehydratase activity"/>
    <property type="evidence" value="ECO:0007669"/>
    <property type="project" value="UniProtKB-UniRule"/>
</dbReference>
<comment type="cofactor">
    <cofactor evidence="4">
        <name>Zn(2+)</name>
        <dbReference type="ChEBI" id="CHEBI:29105"/>
    </cofactor>
</comment>
<dbReference type="EMBL" id="JARQZJ010000073">
    <property type="protein sequence ID" value="KAK9882182.1"/>
    <property type="molecule type" value="Genomic_DNA"/>
</dbReference>
<dbReference type="SUPFAM" id="SSF51069">
    <property type="entry name" value="Carbonic anhydrase"/>
    <property type="match status" value="1"/>
</dbReference>
<comment type="catalytic activity">
    <reaction evidence="4">
        <text>hydrogencarbonate + H(+) = CO2 + H2O</text>
        <dbReference type="Rhea" id="RHEA:10748"/>
        <dbReference type="ChEBI" id="CHEBI:15377"/>
        <dbReference type="ChEBI" id="CHEBI:15378"/>
        <dbReference type="ChEBI" id="CHEBI:16526"/>
        <dbReference type="ChEBI" id="CHEBI:17544"/>
        <dbReference type="EC" id="4.2.1.1"/>
    </reaction>
</comment>
<evidence type="ECO:0000256" key="5">
    <source>
        <dbReference type="SAM" id="MobiDB-lite"/>
    </source>
</evidence>
<dbReference type="GO" id="GO:0008270">
    <property type="term" value="F:zinc ion binding"/>
    <property type="evidence" value="ECO:0007669"/>
    <property type="project" value="UniProtKB-UniRule"/>
</dbReference>
<dbReference type="PANTHER" id="PTHR18952">
    <property type="entry name" value="CARBONIC ANHYDRASE"/>
    <property type="match status" value="1"/>
</dbReference>
<dbReference type="InterPro" id="IPR018338">
    <property type="entry name" value="Carbonic_anhydrase_a-class_CS"/>
</dbReference>
<protein>
    <recommendedName>
        <fullName evidence="4">Carbonic anhydrase</fullName>
        <ecNumber evidence="4">4.2.1.1</ecNumber>
    </recommendedName>
</protein>
<keyword evidence="4" id="KW-0456">Lyase</keyword>
<comment type="caution">
    <text evidence="7">The sequence shown here is derived from an EMBL/GenBank/DDBJ whole genome shotgun (WGS) entry which is preliminary data.</text>
</comment>
<evidence type="ECO:0000313" key="7">
    <source>
        <dbReference type="EMBL" id="KAK9882182.1"/>
    </source>
</evidence>
<dbReference type="InterPro" id="IPR036398">
    <property type="entry name" value="CA_dom_sf"/>
</dbReference>
<keyword evidence="2 4" id="KW-0479">Metal-binding</keyword>
<dbReference type="InterPro" id="IPR023561">
    <property type="entry name" value="Carbonic_anhydrase_a-class"/>
</dbReference>
<evidence type="ECO:0000256" key="2">
    <source>
        <dbReference type="ARBA" id="ARBA00022723"/>
    </source>
</evidence>
<dbReference type="Gene3D" id="3.10.200.10">
    <property type="entry name" value="Alpha carbonic anhydrase"/>
    <property type="match status" value="1"/>
</dbReference>
<evidence type="ECO:0000259" key="6">
    <source>
        <dbReference type="PROSITE" id="PS51144"/>
    </source>
</evidence>
<keyword evidence="3 4" id="KW-0862">Zinc</keyword>
<keyword evidence="8" id="KW-1185">Reference proteome</keyword>
<evidence type="ECO:0000256" key="3">
    <source>
        <dbReference type="ARBA" id="ARBA00022833"/>
    </source>
</evidence>
<feature type="region of interest" description="Disordered" evidence="5">
    <location>
        <begin position="1"/>
        <end position="21"/>
    </location>
</feature>
<dbReference type="Proteomes" id="UP001431783">
    <property type="component" value="Unassembled WGS sequence"/>
</dbReference>
<sequence>MATDDEEDTGETTTDEDIGASEARFESPINVTLGISKDFILPQLSWYHFSKIPKKMKITNTGHTLILSAKYKEERPYISDGPLLGKYVFSQLHFHWGCNNMEGSEHTVDGAAFPGEMHVVAFKSCYLTQESALKEKDGVVVISYLFKLQNSSNPILQRILEAIPEVKDANTSYKVQPWPLSHLVMEFQNDYFIYWGSVTSSGCQHFVLWFICRCPIGASLEQMEAFRTLKDLDGKPLTRNFRAITPLNERHIFHVNPSANKHSTLYPLPLSNKRRY</sequence>
<dbReference type="SMART" id="SM01057">
    <property type="entry name" value="Carb_anhydrase"/>
    <property type="match status" value="1"/>
</dbReference>
<accession>A0AAW1UQC5</accession>
<comment type="similarity">
    <text evidence="1 4">Belongs to the alpha-carbonic anhydrase family.</text>
</comment>
<feature type="domain" description="Alpha-carbonic anhydrase" evidence="6">
    <location>
        <begin position="1"/>
        <end position="256"/>
    </location>
</feature>
<dbReference type="PANTHER" id="PTHR18952:SF233">
    <property type="entry name" value="CARBONIC ANHYDRASE 14"/>
    <property type="match status" value="1"/>
</dbReference>
<dbReference type="CDD" id="cd00326">
    <property type="entry name" value="alpha_CA"/>
    <property type="match status" value="1"/>
</dbReference>
<dbReference type="EC" id="4.2.1.1" evidence="4"/>
<reference evidence="7 8" key="1">
    <citation type="submission" date="2023-03" db="EMBL/GenBank/DDBJ databases">
        <title>Genome insight into feeding habits of ladybird beetles.</title>
        <authorList>
            <person name="Li H.-S."/>
            <person name="Huang Y.-H."/>
            <person name="Pang H."/>
        </authorList>
    </citation>
    <scope>NUCLEOTIDE SEQUENCE [LARGE SCALE GENOMIC DNA]</scope>
    <source>
        <strain evidence="7">SYSU_2023b</strain>
        <tissue evidence="7">Whole body</tissue>
    </source>
</reference>
<dbReference type="PROSITE" id="PS00162">
    <property type="entry name" value="ALPHA_CA_1"/>
    <property type="match status" value="1"/>
</dbReference>
<dbReference type="InterPro" id="IPR001148">
    <property type="entry name" value="CA_dom"/>
</dbReference>
<evidence type="ECO:0000256" key="4">
    <source>
        <dbReference type="RuleBase" id="RU367011"/>
    </source>
</evidence>
<dbReference type="GO" id="GO:0005737">
    <property type="term" value="C:cytoplasm"/>
    <property type="evidence" value="ECO:0007669"/>
    <property type="project" value="TreeGrafter"/>
</dbReference>
<dbReference type="AlphaFoldDB" id="A0AAW1UQC5"/>
<organism evidence="7 8">
    <name type="scientific">Henosepilachna vigintioctopunctata</name>
    <dbReference type="NCBI Taxonomy" id="420089"/>
    <lineage>
        <taxon>Eukaryota</taxon>
        <taxon>Metazoa</taxon>
        <taxon>Ecdysozoa</taxon>
        <taxon>Arthropoda</taxon>
        <taxon>Hexapoda</taxon>
        <taxon>Insecta</taxon>
        <taxon>Pterygota</taxon>
        <taxon>Neoptera</taxon>
        <taxon>Endopterygota</taxon>
        <taxon>Coleoptera</taxon>
        <taxon>Polyphaga</taxon>
        <taxon>Cucujiformia</taxon>
        <taxon>Coccinelloidea</taxon>
        <taxon>Coccinellidae</taxon>
        <taxon>Epilachninae</taxon>
        <taxon>Epilachnini</taxon>
        <taxon>Henosepilachna</taxon>
    </lineage>
</organism>
<evidence type="ECO:0000256" key="1">
    <source>
        <dbReference type="ARBA" id="ARBA00010718"/>
    </source>
</evidence>
<feature type="compositionally biased region" description="Acidic residues" evidence="5">
    <location>
        <begin position="1"/>
        <end position="19"/>
    </location>
</feature>
<evidence type="ECO:0000313" key="8">
    <source>
        <dbReference type="Proteomes" id="UP001431783"/>
    </source>
</evidence>